<dbReference type="RefSeq" id="WP_048099684.1">
    <property type="nucleotide sequence ID" value="NZ_JFZT01000041.1"/>
</dbReference>
<accession>A0A031LQF0</accession>
<gene>
    <name evidence="1" type="ORF">CM19_07150</name>
</gene>
<dbReference type="Proteomes" id="UP000024332">
    <property type="component" value="Unassembled WGS sequence"/>
</dbReference>
<evidence type="ECO:0000313" key="1">
    <source>
        <dbReference type="EMBL" id="EZQ06654.1"/>
    </source>
</evidence>
<proteinExistence type="predicted"/>
<name>A0A031LQF0_9CREN</name>
<reference evidence="1 2" key="1">
    <citation type="submission" date="2014-03" db="EMBL/GenBank/DDBJ databases">
        <title>Draft genome sequence of the novel thermoacidophilic archaea Acidianus copahuensis ALE1 strain, isolated from Copahue volcanic area in Neuquen Argentina.</title>
        <authorList>
            <person name="Urbieta M.S."/>
            <person name="Rascovan N."/>
            <person name="Castro C."/>
            <person name="Revale S."/>
            <person name="Giaveno M.A."/>
            <person name="Vazquez M.P."/>
            <person name="Donati E.R."/>
        </authorList>
    </citation>
    <scope>NUCLEOTIDE SEQUENCE [LARGE SCALE GENOMIC DNA]</scope>
    <source>
        <strain evidence="1 2">ALE1</strain>
    </source>
</reference>
<sequence>MLTLMRTPYLFRYISSDAEYEQIKRQGVIFSRNPVGTYWTTLFADDPITVQRLLALPRRPKYRVGGIPLKFIDVAWIKKKDIVQPNYNQPGGAEEFILSEPIVIFSIYNFATGIVESIIKVYFP</sequence>
<dbReference type="EMBL" id="JFZT01000041">
    <property type="protein sequence ID" value="EZQ06654.1"/>
    <property type="molecule type" value="Genomic_DNA"/>
</dbReference>
<protein>
    <submittedName>
        <fullName evidence="1">Uncharacterized protein</fullName>
    </submittedName>
</protein>
<organism evidence="1 2">
    <name type="scientific">Candidatus Acidianus copahuensis</name>
    <dbReference type="NCBI Taxonomy" id="1160895"/>
    <lineage>
        <taxon>Archaea</taxon>
        <taxon>Thermoproteota</taxon>
        <taxon>Thermoprotei</taxon>
        <taxon>Sulfolobales</taxon>
        <taxon>Sulfolobaceae</taxon>
        <taxon>Acidianus</taxon>
    </lineage>
</organism>
<keyword evidence="2" id="KW-1185">Reference proteome</keyword>
<evidence type="ECO:0000313" key="2">
    <source>
        <dbReference type="Proteomes" id="UP000024332"/>
    </source>
</evidence>
<dbReference type="OrthoDB" id="44244at2157"/>
<comment type="caution">
    <text evidence="1">The sequence shown here is derived from an EMBL/GenBank/DDBJ whole genome shotgun (WGS) entry which is preliminary data.</text>
</comment>
<dbReference type="AlphaFoldDB" id="A0A031LQF0"/>